<dbReference type="Proteomes" id="UP000646749">
    <property type="component" value="Unassembled WGS sequence"/>
</dbReference>
<reference evidence="1 2" key="1">
    <citation type="submission" date="2021-01" db="EMBL/GenBank/DDBJ databases">
        <title>Whole genome shotgun sequence of Plantactinospora endophytica NBRC 110450.</title>
        <authorList>
            <person name="Komaki H."/>
            <person name="Tamura T."/>
        </authorList>
    </citation>
    <scope>NUCLEOTIDE SEQUENCE [LARGE SCALE GENOMIC DNA]</scope>
    <source>
        <strain evidence="1 2">NBRC 110450</strain>
    </source>
</reference>
<comment type="caution">
    <text evidence="1">The sequence shown here is derived from an EMBL/GenBank/DDBJ whole genome shotgun (WGS) entry which is preliminary data.</text>
</comment>
<dbReference type="EMBL" id="BONW01000050">
    <property type="protein sequence ID" value="GIG93039.1"/>
    <property type="molecule type" value="Genomic_DNA"/>
</dbReference>
<accession>A0ABQ4EE88</accession>
<organism evidence="1 2">
    <name type="scientific">Plantactinospora endophytica</name>
    <dbReference type="NCBI Taxonomy" id="673535"/>
    <lineage>
        <taxon>Bacteria</taxon>
        <taxon>Bacillati</taxon>
        <taxon>Actinomycetota</taxon>
        <taxon>Actinomycetes</taxon>
        <taxon>Micromonosporales</taxon>
        <taxon>Micromonosporaceae</taxon>
        <taxon>Plantactinospora</taxon>
    </lineage>
</organism>
<proteinExistence type="predicted"/>
<protein>
    <submittedName>
        <fullName evidence="1">Uncharacterized protein</fullName>
    </submittedName>
</protein>
<dbReference type="Gene3D" id="1.10.10.10">
    <property type="entry name" value="Winged helix-like DNA-binding domain superfamily/Winged helix DNA-binding domain"/>
    <property type="match status" value="1"/>
</dbReference>
<name>A0ABQ4EE88_9ACTN</name>
<keyword evidence="2" id="KW-1185">Reference proteome</keyword>
<evidence type="ECO:0000313" key="2">
    <source>
        <dbReference type="Proteomes" id="UP000646749"/>
    </source>
</evidence>
<dbReference type="InterPro" id="IPR036388">
    <property type="entry name" value="WH-like_DNA-bd_sf"/>
</dbReference>
<gene>
    <name evidence="1" type="ORF">Pen02_79750</name>
</gene>
<evidence type="ECO:0000313" key="1">
    <source>
        <dbReference type="EMBL" id="GIG93039.1"/>
    </source>
</evidence>
<sequence length="52" mass="5584">MMSTESRLLGAVEARIDGLPLKLGHARQHLVLAALLAEAGSLLLVDQLVHRV</sequence>